<comment type="caution">
    <text evidence="4">The sequence shown here is derived from an EMBL/GenBank/DDBJ whole genome shotgun (WGS) entry which is preliminary data.</text>
</comment>
<dbReference type="PROSITE" id="PS50994">
    <property type="entry name" value="INTEGRASE"/>
    <property type="match status" value="1"/>
</dbReference>
<dbReference type="InterPro" id="IPR001584">
    <property type="entry name" value="Integrase_cat-core"/>
</dbReference>
<evidence type="ECO:0000256" key="2">
    <source>
        <dbReference type="SAM" id="MobiDB-lite"/>
    </source>
</evidence>
<feature type="compositionally biased region" description="Polar residues" evidence="2">
    <location>
        <begin position="225"/>
        <end position="241"/>
    </location>
</feature>
<dbReference type="Gene3D" id="3.30.420.10">
    <property type="entry name" value="Ribonuclease H-like superfamily/Ribonuclease H"/>
    <property type="match status" value="1"/>
</dbReference>
<evidence type="ECO:0000313" key="5">
    <source>
        <dbReference type="Proteomes" id="UP000285301"/>
    </source>
</evidence>
<organism evidence="4 5">
    <name type="scientific">Dinothrombium tinctorium</name>
    <dbReference type="NCBI Taxonomy" id="1965070"/>
    <lineage>
        <taxon>Eukaryota</taxon>
        <taxon>Metazoa</taxon>
        <taxon>Ecdysozoa</taxon>
        <taxon>Arthropoda</taxon>
        <taxon>Chelicerata</taxon>
        <taxon>Arachnida</taxon>
        <taxon>Acari</taxon>
        <taxon>Acariformes</taxon>
        <taxon>Trombidiformes</taxon>
        <taxon>Prostigmata</taxon>
        <taxon>Anystina</taxon>
        <taxon>Parasitengona</taxon>
        <taxon>Trombidioidea</taxon>
        <taxon>Trombidiidae</taxon>
        <taxon>Dinothrombium</taxon>
    </lineage>
</organism>
<dbReference type="EMBL" id="NCKU01005431">
    <property type="protein sequence ID" value="RWS04578.1"/>
    <property type="molecule type" value="Genomic_DNA"/>
</dbReference>
<dbReference type="GO" id="GO:0015074">
    <property type="term" value="P:DNA integration"/>
    <property type="evidence" value="ECO:0007669"/>
    <property type="project" value="InterPro"/>
</dbReference>
<dbReference type="PANTHER" id="PTHR37984:SF15">
    <property type="entry name" value="INTEGRASE CATALYTIC DOMAIN-CONTAINING PROTEIN"/>
    <property type="match status" value="1"/>
</dbReference>
<dbReference type="GO" id="GO:0003964">
    <property type="term" value="F:RNA-directed DNA polymerase activity"/>
    <property type="evidence" value="ECO:0007669"/>
    <property type="project" value="UniProtKB-EC"/>
</dbReference>
<gene>
    <name evidence="4" type="ORF">B4U79_05866</name>
</gene>
<evidence type="ECO:0000259" key="3">
    <source>
        <dbReference type="PROSITE" id="PS50994"/>
    </source>
</evidence>
<dbReference type="FunFam" id="1.10.340.70:FF:000001">
    <property type="entry name" value="Retrovirus-related Pol polyprotein from transposon gypsy-like Protein"/>
    <property type="match status" value="1"/>
</dbReference>
<reference evidence="4 5" key="1">
    <citation type="journal article" date="2018" name="Gigascience">
        <title>Genomes of trombidid mites reveal novel predicted allergens and laterally-transferred genes associated with secondary metabolism.</title>
        <authorList>
            <person name="Dong X."/>
            <person name="Chaisiri K."/>
            <person name="Xia D."/>
            <person name="Armstrong S.D."/>
            <person name="Fang Y."/>
            <person name="Donnelly M.J."/>
            <person name="Kadowaki T."/>
            <person name="McGarry J.W."/>
            <person name="Darby A.C."/>
            <person name="Makepeace B.L."/>
        </authorList>
    </citation>
    <scope>NUCLEOTIDE SEQUENCE [LARGE SCALE GENOMIC DNA]</scope>
    <source>
        <strain evidence="4">UoL-WK</strain>
    </source>
</reference>
<dbReference type="InterPro" id="IPR005162">
    <property type="entry name" value="Retrotrans_gag_dom"/>
</dbReference>
<protein>
    <recommendedName>
        <fullName evidence="1">RNA-directed DNA polymerase</fullName>
        <ecNumber evidence="1">2.7.7.49</ecNumber>
    </recommendedName>
</protein>
<dbReference type="PANTHER" id="PTHR37984">
    <property type="entry name" value="PROTEIN CBG26694"/>
    <property type="match status" value="1"/>
</dbReference>
<dbReference type="EC" id="2.7.7.49" evidence="1"/>
<dbReference type="Proteomes" id="UP000285301">
    <property type="component" value="Unassembled WGS sequence"/>
</dbReference>
<dbReference type="InterPro" id="IPR012337">
    <property type="entry name" value="RNaseH-like_sf"/>
</dbReference>
<feature type="region of interest" description="Disordered" evidence="2">
    <location>
        <begin position="215"/>
        <end position="243"/>
    </location>
</feature>
<keyword evidence="5" id="KW-1185">Reference proteome</keyword>
<proteinExistence type="predicted"/>
<dbReference type="InterPro" id="IPR041588">
    <property type="entry name" value="Integrase_H2C2"/>
</dbReference>
<dbReference type="Gene3D" id="1.10.340.70">
    <property type="match status" value="1"/>
</dbReference>
<dbReference type="AlphaFoldDB" id="A0A443QNG9"/>
<evidence type="ECO:0000256" key="1">
    <source>
        <dbReference type="ARBA" id="ARBA00012493"/>
    </source>
</evidence>
<dbReference type="Pfam" id="PF00665">
    <property type="entry name" value="rve"/>
    <property type="match status" value="1"/>
</dbReference>
<feature type="domain" description="Integrase catalytic" evidence="3">
    <location>
        <begin position="462"/>
        <end position="619"/>
    </location>
</feature>
<accession>A0A443QNG9</accession>
<sequence length="750" mass="86463">MAITNNQAHNHQLDKFGGSNDDVKIQTWLKLYEVHTTGSTDEIKIKTLLYSLKGVALEWFGDEIAPIITETSWAGVKERMIQRFGIGSATPLVDAQRRFLRRNEKVEDYYREKIRLLRQTNLSESEIIQQLTEGLPLNWKLTITVSKPVTANAWIEVAQQMESHFKQQEKQAQFKQKHKSERTLVADYHPTNKSNRPKTPCRICLKRGETNFHWHSECPHKSRYSTKPSQSTPSAEATNHAETLDKAPQQLKCTLSMEPSKSNQLKLILQKHKDVFSQDGMDIGRISIAKHKIATIEHPPIQLRANRRPQSDYDEIKKQIDQLKEQKLIRDSETGKNQQHVDALSRAPVTLHLTTSELIEHQQKEDHNFIKKPIFRNGVILIKHNKLEKAYVPQSLRSKLLSKFHEEHGHPGKRKTIKLISNHYWWPNILKDIKTHVESCQNCQRIKIPHMPKFGQMVLPNHDLQPNDLWGIDTIVMGPAANKTRHKYIQVIIDHFSRYAWAFPSASNSASTIVNILNGLGITPKRILTDCHKSFTSSYLKQFLKKSNIRHTFSTPYHPQTNGIVERLNGTIMTKLRLALLDYPKRKWSTLLRDVIRNYNNTPHDITGYSPQFLYFGEETLPEFAEPHDIETARQIARKRTQEHQLKRKHHFDKTRRVFDFHIGQKVMREVPRNHPSTDKLSPKFTGPYYIIKKITEVTFDIAEDVSGNTTRAHASQLRPFVPREQIHLPGESVATAITAAAAAANDAPT</sequence>
<dbReference type="Pfam" id="PF03732">
    <property type="entry name" value="Retrotrans_gag"/>
    <property type="match status" value="1"/>
</dbReference>
<name>A0A443QNG9_9ACAR</name>
<evidence type="ECO:0000313" key="4">
    <source>
        <dbReference type="EMBL" id="RWS04578.1"/>
    </source>
</evidence>
<dbReference type="InterPro" id="IPR050951">
    <property type="entry name" value="Retrovirus_Pol_polyprotein"/>
</dbReference>
<dbReference type="Pfam" id="PF17921">
    <property type="entry name" value="Integrase_H2C2"/>
    <property type="match status" value="1"/>
</dbReference>
<dbReference type="SUPFAM" id="SSF53098">
    <property type="entry name" value="Ribonuclease H-like"/>
    <property type="match status" value="1"/>
</dbReference>
<dbReference type="GO" id="GO:0003676">
    <property type="term" value="F:nucleic acid binding"/>
    <property type="evidence" value="ECO:0007669"/>
    <property type="project" value="InterPro"/>
</dbReference>
<dbReference type="STRING" id="1965070.A0A443QNG9"/>
<dbReference type="OrthoDB" id="10030726at2759"/>
<dbReference type="InterPro" id="IPR036397">
    <property type="entry name" value="RNaseH_sf"/>
</dbReference>